<evidence type="ECO:0000313" key="4">
    <source>
        <dbReference type="Proteomes" id="UP000250241"/>
    </source>
</evidence>
<accession>A0A2Z5R3A1</accession>
<gene>
    <name evidence="3" type="ORF">RA11412_2712</name>
</gene>
<sequence length="165" mass="17427">MQYLGRARKNTTAADNTGTQDTVKKEEGSVVPLIAGLCALLLLIGSVTLAITGAHVQTQRLTDFADAQASAVARRLQQEQRMVGVGNGVSGARGYEYAAEYLAASGASREFENLRIDSVEVADGDTVRVRLSGRIHPPLVSIVVPDGIEVSAYSSARLNTLQPAS</sequence>
<dbReference type="EMBL" id="AP017895">
    <property type="protein sequence ID" value="BAV89011.1"/>
    <property type="molecule type" value="Genomic_DNA"/>
</dbReference>
<keyword evidence="4" id="KW-1185">Reference proteome</keyword>
<dbReference type="Proteomes" id="UP000250241">
    <property type="component" value="Chromosome"/>
</dbReference>
<reference evidence="3 4" key="1">
    <citation type="submission" date="2016-10" db="EMBL/GenBank/DDBJ databases">
        <title>Genome sequence of Rothia aeria strain JCM11412.</title>
        <authorList>
            <person name="Nambu T."/>
        </authorList>
    </citation>
    <scope>NUCLEOTIDE SEQUENCE [LARGE SCALE GENOMIC DNA]</scope>
    <source>
        <strain evidence="3 4">JCM 11412</strain>
    </source>
</reference>
<feature type="compositionally biased region" description="Polar residues" evidence="1">
    <location>
        <begin position="10"/>
        <end position="21"/>
    </location>
</feature>
<evidence type="ECO:0000313" key="3">
    <source>
        <dbReference type="EMBL" id="BAV89011.1"/>
    </source>
</evidence>
<dbReference type="RefSeq" id="WP_172425704.1">
    <property type="nucleotide sequence ID" value="NZ_JAOVAU010000008.1"/>
</dbReference>
<keyword evidence="2" id="KW-1133">Transmembrane helix</keyword>
<feature type="transmembrane region" description="Helical" evidence="2">
    <location>
        <begin position="30"/>
        <end position="51"/>
    </location>
</feature>
<keyword evidence="2" id="KW-0472">Membrane</keyword>
<organism evidence="3 4">
    <name type="scientific">Rothia aeria</name>
    <dbReference type="NCBI Taxonomy" id="172042"/>
    <lineage>
        <taxon>Bacteria</taxon>
        <taxon>Bacillati</taxon>
        <taxon>Actinomycetota</taxon>
        <taxon>Actinomycetes</taxon>
        <taxon>Micrococcales</taxon>
        <taxon>Micrococcaceae</taxon>
        <taxon>Rothia</taxon>
    </lineage>
</organism>
<keyword evidence="2" id="KW-0812">Transmembrane</keyword>
<feature type="region of interest" description="Disordered" evidence="1">
    <location>
        <begin position="1"/>
        <end position="22"/>
    </location>
</feature>
<proteinExistence type="predicted"/>
<evidence type="ECO:0000256" key="1">
    <source>
        <dbReference type="SAM" id="MobiDB-lite"/>
    </source>
</evidence>
<protein>
    <submittedName>
        <fullName evidence="3">Uncharacterized protein</fullName>
    </submittedName>
</protein>
<name>A0A2Z5R3A1_9MICC</name>
<dbReference type="KEGG" id="raj:RA11412_2712"/>
<evidence type="ECO:0000256" key="2">
    <source>
        <dbReference type="SAM" id="Phobius"/>
    </source>
</evidence>
<dbReference type="AlphaFoldDB" id="A0A2Z5R3A1"/>